<evidence type="ECO:0000256" key="1">
    <source>
        <dbReference type="SAM" id="Phobius"/>
    </source>
</evidence>
<accession>A0ABV3TZ15</accession>
<protein>
    <recommendedName>
        <fullName evidence="4">Lipoprotein</fullName>
    </recommendedName>
</protein>
<evidence type="ECO:0000313" key="3">
    <source>
        <dbReference type="Proteomes" id="UP001557484"/>
    </source>
</evidence>
<dbReference type="EMBL" id="JBFRYB010000001">
    <property type="protein sequence ID" value="MEX1666470.1"/>
    <property type="molecule type" value="Genomic_DNA"/>
</dbReference>
<keyword evidence="1" id="KW-0472">Membrane</keyword>
<sequence length="167" mass="18547">MDSSIISGLIGGVASVALCTYISKRVRTSQSVGKLKFGSFLVILAWCCLAFVGIAVWAFFNNADAWEKPSELYSIIGLFVGFGFASVYCFGEYFKVSGNFDTNGIDFTSPWTGRKVESWENLESIKFNSQANWYVLYFKSGKKIRLSSLLSGHGEVLEMLESKGFNF</sequence>
<evidence type="ECO:0000313" key="2">
    <source>
        <dbReference type="EMBL" id="MEX1666470.1"/>
    </source>
</evidence>
<dbReference type="RefSeq" id="WP_368376544.1">
    <property type="nucleotide sequence ID" value="NZ_JBFRYB010000001.1"/>
</dbReference>
<feature type="transmembrane region" description="Helical" evidence="1">
    <location>
        <begin position="6"/>
        <end position="23"/>
    </location>
</feature>
<reference evidence="2 3" key="1">
    <citation type="journal article" date="2011" name="Int. J. Syst. Evol. Microbiol.">
        <title>Zhongshania antarctica gen. nov., sp. nov. and Zhongshania guokunii sp. nov., gammaproteobacteria respectively isolated from coastal attached (fast) ice and surface seawater of the Antarctic.</title>
        <authorList>
            <person name="Li H.J."/>
            <person name="Zhang X.Y."/>
            <person name="Chen C.X."/>
            <person name="Zhang Y.J."/>
            <person name="Gao Z.M."/>
            <person name="Yu Y."/>
            <person name="Chen X.L."/>
            <person name="Chen B."/>
            <person name="Zhang Y.Z."/>
        </authorList>
    </citation>
    <scope>NUCLEOTIDE SEQUENCE [LARGE SCALE GENOMIC DNA]</scope>
    <source>
        <strain evidence="2 3">R06B22</strain>
    </source>
</reference>
<gene>
    <name evidence="2" type="ORF">AB4875_13335</name>
</gene>
<proteinExistence type="predicted"/>
<comment type="caution">
    <text evidence="2">The sequence shown here is derived from an EMBL/GenBank/DDBJ whole genome shotgun (WGS) entry which is preliminary data.</text>
</comment>
<keyword evidence="1" id="KW-0812">Transmembrane</keyword>
<keyword evidence="1" id="KW-1133">Transmembrane helix</keyword>
<evidence type="ECO:0008006" key="4">
    <source>
        <dbReference type="Google" id="ProtNLM"/>
    </source>
</evidence>
<feature type="transmembrane region" description="Helical" evidence="1">
    <location>
        <begin position="35"/>
        <end position="60"/>
    </location>
</feature>
<organism evidence="2 3">
    <name type="scientific">Zhongshania arctica</name>
    <dbReference type="NCBI Taxonomy" id="3238302"/>
    <lineage>
        <taxon>Bacteria</taxon>
        <taxon>Pseudomonadati</taxon>
        <taxon>Pseudomonadota</taxon>
        <taxon>Gammaproteobacteria</taxon>
        <taxon>Cellvibrionales</taxon>
        <taxon>Spongiibacteraceae</taxon>
        <taxon>Zhongshania</taxon>
    </lineage>
</organism>
<name>A0ABV3TZ15_9GAMM</name>
<feature type="transmembrane region" description="Helical" evidence="1">
    <location>
        <begin position="72"/>
        <end position="90"/>
    </location>
</feature>
<dbReference type="Proteomes" id="UP001557484">
    <property type="component" value="Unassembled WGS sequence"/>
</dbReference>
<keyword evidence="3" id="KW-1185">Reference proteome</keyword>